<feature type="domain" description="Glycosyl-hydrolase 97 N-terminal" evidence="3">
    <location>
        <begin position="33"/>
        <end position="292"/>
    </location>
</feature>
<name>A0AA41H300_9BURK</name>
<dbReference type="AlphaFoldDB" id="A0AA41H300"/>
<keyword evidence="8" id="KW-1185">Reference proteome</keyword>
<dbReference type="Pfam" id="PF14508">
    <property type="entry name" value="GH97_N"/>
    <property type="match status" value="1"/>
</dbReference>
<reference evidence="5" key="1">
    <citation type="submission" date="2021-07" db="EMBL/GenBank/DDBJ databases">
        <title>Characterization of violacein-producing bacteria and related species.</title>
        <authorList>
            <person name="Wilson H.S."/>
            <person name="De Leon M.E."/>
        </authorList>
    </citation>
    <scope>NUCLEOTIDE SEQUENCE</scope>
    <source>
        <strain evidence="5">HSC-15S17</strain>
    </source>
</reference>
<evidence type="ECO:0000313" key="8">
    <source>
        <dbReference type="Proteomes" id="UP001162889"/>
    </source>
</evidence>
<evidence type="ECO:0000313" key="6">
    <source>
        <dbReference type="EMBL" id="MCP2006716.1"/>
    </source>
</evidence>
<dbReference type="InterPro" id="IPR019563">
    <property type="entry name" value="GH97_catalytic"/>
</dbReference>
<organism evidence="5 7">
    <name type="scientific">Duganella violaceipulchra</name>
    <dbReference type="NCBI Taxonomy" id="2849652"/>
    <lineage>
        <taxon>Bacteria</taxon>
        <taxon>Pseudomonadati</taxon>
        <taxon>Pseudomonadota</taxon>
        <taxon>Betaproteobacteria</taxon>
        <taxon>Burkholderiales</taxon>
        <taxon>Oxalobacteraceae</taxon>
        <taxon>Telluria group</taxon>
        <taxon>Duganella</taxon>
    </lineage>
</organism>
<evidence type="ECO:0000259" key="3">
    <source>
        <dbReference type="Pfam" id="PF14508"/>
    </source>
</evidence>
<dbReference type="EC" id="3.2.1.20" evidence="6"/>
<dbReference type="InterPro" id="IPR029486">
    <property type="entry name" value="GH97_N"/>
</dbReference>
<protein>
    <submittedName>
        <fullName evidence="6">Alpha-glucosidase</fullName>
        <ecNumber evidence="6">3.2.1.20</ecNumber>
    </submittedName>
    <submittedName>
        <fullName evidence="5">Glycoside hydrolase family 97 protein</fullName>
    </submittedName>
</protein>
<evidence type="ECO:0000256" key="1">
    <source>
        <dbReference type="SAM" id="SignalP"/>
    </source>
</evidence>
<evidence type="ECO:0000313" key="7">
    <source>
        <dbReference type="Proteomes" id="UP001155901"/>
    </source>
</evidence>
<dbReference type="PANTHER" id="PTHR35803:SF3">
    <property type="entry name" value="ALPHA-GLUCOSIDASE"/>
    <property type="match status" value="1"/>
</dbReference>
<dbReference type="Proteomes" id="UP001155901">
    <property type="component" value="Unassembled WGS sequence"/>
</dbReference>
<feature type="domain" description="Glycosyl-hydrolase 97 catalytic" evidence="2">
    <location>
        <begin position="312"/>
        <end position="455"/>
    </location>
</feature>
<keyword evidence="6" id="KW-0326">Glycosidase</keyword>
<reference evidence="6" key="2">
    <citation type="submission" date="2022-03" db="EMBL/GenBank/DDBJ databases">
        <title>Genome Encyclopedia of Bacteria and Archaea VI: Functional Genomics of Type Strains.</title>
        <authorList>
            <person name="Whitman W."/>
        </authorList>
    </citation>
    <scope>NUCLEOTIDE SEQUENCE</scope>
    <source>
        <strain evidence="6">HSC-15S17</strain>
    </source>
</reference>
<dbReference type="InterPro" id="IPR029483">
    <property type="entry name" value="GH97_C"/>
</dbReference>
<dbReference type="EMBL" id="JAHTGR010000001">
    <property type="protein sequence ID" value="MBV6319473.1"/>
    <property type="molecule type" value="Genomic_DNA"/>
</dbReference>
<evidence type="ECO:0000259" key="4">
    <source>
        <dbReference type="Pfam" id="PF14509"/>
    </source>
</evidence>
<evidence type="ECO:0000313" key="5">
    <source>
        <dbReference type="EMBL" id="MBV6319473.1"/>
    </source>
</evidence>
<feature type="chain" id="PRO_5041403950" evidence="1">
    <location>
        <begin position="23"/>
        <end position="642"/>
    </location>
</feature>
<accession>A0AA41H300</accession>
<comment type="caution">
    <text evidence="5">The sequence shown here is derived from an EMBL/GenBank/DDBJ whole genome shotgun (WGS) entry which is preliminary data.</text>
</comment>
<dbReference type="InterPro" id="IPR052720">
    <property type="entry name" value="Glycosyl_hydrolase_97"/>
</dbReference>
<dbReference type="EMBL" id="JALJZU010000001">
    <property type="protein sequence ID" value="MCP2006716.1"/>
    <property type="molecule type" value="Genomic_DNA"/>
</dbReference>
<dbReference type="Proteomes" id="UP001162889">
    <property type="component" value="Unassembled WGS sequence"/>
</dbReference>
<dbReference type="Pfam" id="PF14509">
    <property type="entry name" value="GH97_C"/>
    <property type="match status" value="1"/>
</dbReference>
<dbReference type="PANTHER" id="PTHR35803">
    <property type="entry name" value="GLUCAN 1,4-ALPHA-GLUCOSIDASE SUSB-RELATED"/>
    <property type="match status" value="1"/>
</dbReference>
<keyword evidence="5" id="KW-0378">Hydrolase</keyword>
<proteinExistence type="predicted"/>
<gene>
    <name evidence="5" type="ORF">KVP70_00880</name>
    <name evidence="6" type="ORF">L1274_000404</name>
</gene>
<dbReference type="GO" id="GO:0004558">
    <property type="term" value="F:alpha-1,4-glucosidase activity"/>
    <property type="evidence" value="ECO:0007669"/>
    <property type="project" value="UniProtKB-EC"/>
</dbReference>
<sequence length="642" mass="72283">MKILASFLALLLAALLPPAAHAGPAPQQHLASVSSPDQKLQYIFYQAVLPGGARRLYYRVNYRHMPVILDSLLELRLDNHLSESAMALKVDRRARWFDNLAVTGSHTSAHNASWAPGYGEQAVIPDRYNLLTIDLAKDDNPDYKLQLEVRTYDEGVAFRFSFPEHPKGSYYRITADDTEFALPVGAKAWYHGWAQAPYKLLELADWPDESERPLTLELLGGIHVSLLEAQMIDYARTKFRLSKERPNTLVASMHDAADLISPFSTPWRAIMVAESAAALAEHSYFILNLNPPSRIAQPDWIKPGKIMRVMTQTTASARANIDFAARRGLQYILFDWKWYGPAFSFDSDASKVAIPDFDLPAIIAYGKSKGIGVWLYVNQQALLTQSDRLFKTYRDWGVQGVKFGFVQVGSQRWSAWINQAIRQAADAHIMLNIHDDWRPTGEQRTWPNLLTAEGVRGNEEMPDATHNTVLPFTRYLAGAADYTICYFDPRIKTTHAHQLALAAIYYSPLQTLYWYDKPEMEHNDPELEFWDRVPTTWDQTRVAQGAPGQFITTTRRKGEDWFVGSITNNDARTLAVRLEFLTPGRSYLASIYSDDAGAPGATHVKVERRVVDASTVIEARLAPSGGQAIWIRPLAATEGSRP</sequence>
<keyword evidence="1" id="KW-0732">Signal</keyword>
<feature type="domain" description="Glycosyl-hydrolase 97 C-terminal oligomerisation" evidence="4">
    <location>
        <begin position="536"/>
        <end position="631"/>
    </location>
</feature>
<dbReference type="Pfam" id="PF10566">
    <property type="entry name" value="Glyco_hydro_97"/>
    <property type="match status" value="1"/>
</dbReference>
<feature type="signal peptide" evidence="1">
    <location>
        <begin position="1"/>
        <end position="22"/>
    </location>
</feature>
<evidence type="ECO:0000259" key="2">
    <source>
        <dbReference type="Pfam" id="PF10566"/>
    </source>
</evidence>
<dbReference type="RefSeq" id="WP_217940140.1">
    <property type="nucleotide sequence ID" value="NZ_JAHTGR010000001.1"/>
</dbReference>